<dbReference type="Proteomes" id="UP000323258">
    <property type="component" value="Unassembled WGS sequence"/>
</dbReference>
<dbReference type="OrthoDB" id="9760225at2"/>
<dbReference type="HAMAP" id="MF_01411">
    <property type="entry name" value="LPS_assembly_LptD"/>
    <property type="match status" value="1"/>
</dbReference>
<reference evidence="3 4" key="1">
    <citation type="submission" date="2019-08" db="EMBL/GenBank/DDBJ databases">
        <authorList>
            <person name="Seo Y.L."/>
        </authorList>
    </citation>
    <scope>NUCLEOTIDE SEQUENCE [LARGE SCALE GENOMIC DNA]</scope>
    <source>
        <strain evidence="3 4">MaA-C15</strain>
    </source>
</reference>
<comment type="caution">
    <text evidence="3">The sequence shown here is derived from an EMBL/GenBank/DDBJ whole genome shotgun (WGS) entry which is preliminary data.</text>
</comment>
<dbReference type="PANTHER" id="PTHR30189">
    <property type="entry name" value="LPS-ASSEMBLY PROTEIN"/>
    <property type="match status" value="1"/>
</dbReference>
<accession>A0A5D4H2A8</accession>
<keyword evidence="1" id="KW-0732">Signal</keyword>
<comment type="caution">
    <text evidence="1">Lacks conserved residue(s) required for the propagation of feature annotation.</text>
</comment>
<dbReference type="PANTHER" id="PTHR30189:SF1">
    <property type="entry name" value="LPS-ASSEMBLY PROTEIN LPTD"/>
    <property type="match status" value="1"/>
</dbReference>
<gene>
    <name evidence="1" type="primary">lptD</name>
    <name evidence="3" type="ORF">FY036_09985</name>
</gene>
<sequence length="799" mass="88846">MAGGVMPQVAFAQSIGLESRSPSRDADMLLEADTIVYDNDRNTITAVGGVQIDYDGSRLVAQRVTYDRGTSRLIASGNVEIVDSQGTRIFSDEIDITDDFRDGFVRTLRVETADKTYFAAESADRADGTVTTFNYGVYTACEPCEEKPDKPPIWRVKAQKIIWNGQTKTVRFERARFEMFGLPLAFLPAFEIADPTVKRRSGFLVPSYRSGDDIGHGVRVPYYLALSPTYDLTLKPTVYSKQGFLGEAEWRQRFNNGEYSITIAGIRQRSPEEFYRNALPGRPPEVFSDNEKFRGMIGSKGRFQINPRWTFGWDVLAQTDKNFSYRYGIEGYNQVRRTNEVYLTGLNDRNYFDLRAYKFNAQETFNRDFQITGSEVTVRTRDAKQPWVLPSFDYSYTPDEPIAGGELTVNVNLQSVYRSELDEGCTGTRGGRIVSMDCADPEVTRSRLRGIDGSSTRLTAEAEWKRSYVAPGGLMLTSLLHGRGDGIAVNYRGNSEAAIQQHADQYGFATDIRSSYYRAMATAGLEARWPVLFSTSSSTHVLEPMGQLFARPDAPYGETLGIPNEDAQALVFDATNLFERDKFGGYDRIEGGVRANLGVRYSGAFGGGWSANAIAGQSFHLAGVNPYASPDLVNVGAASGLETDTSDYVAAVNLNTPIGVTVGAGARFDQENFEVRRTDLTASYGGDVARVSAVYTFVEKQPDYGFEEDRHEVRGGASVKVHEYWRVFGSGTYDLENNLMTRKSIGFGYDDECFSFTFFGTETASRNNNTQEVDKEKSFGFRISLRTIGDFGTTTSSFN</sequence>
<dbReference type="InterPro" id="IPR050218">
    <property type="entry name" value="LptD"/>
</dbReference>
<comment type="subunit">
    <text evidence="1">Component of the lipopolysaccharide transport and assembly complex.</text>
</comment>
<name>A0A5D4H2A8_9HYPH</name>
<dbReference type="GO" id="GO:0043165">
    <property type="term" value="P:Gram-negative-bacterium-type cell outer membrane assembly"/>
    <property type="evidence" value="ECO:0007669"/>
    <property type="project" value="UniProtKB-UniRule"/>
</dbReference>
<evidence type="ECO:0000259" key="2">
    <source>
        <dbReference type="Pfam" id="PF04453"/>
    </source>
</evidence>
<protein>
    <recommendedName>
        <fullName evidence="1">LPS-assembly protein LptD</fullName>
    </recommendedName>
</protein>
<comment type="similarity">
    <text evidence="1">Belongs to the LptD family.</text>
</comment>
<evidence type="ECO:0000313" key="4">
    <source>
        <dbReference type="Proteomes" id="UP000323258"/>
    </source>
</evidence>
<dbReference type="EMBL" id="VSZS01000061">
    <property type="protein sequence ID" value="TYR32940.1"/>
    <property type="molecule type" value="Genomic_DNA"/>
</dbReference>
<reference evidence="3 4" key="2">
    <citation type="submission" date="2019-09" db="EMBL/GenBank/DDBJ databases">
        <title>Mesorhizobium sp. MaA-C15 isolated from Microcystis aeruginosa.</title>
        <authorList>
            <person name="Jeong S.E."/>
            <person name="Jin H.M."/>
            <person name="Jeon C.O."/>
        </authorList>
    </citation>
    <scope>NUCLEOTIDE SEQUENCE [LARGE SCALE GENOMIC DNA]</scope>
    <source>
        <strain evidence="3 4">MaA-C15</strain>
    </source>
</reference>
<dbReference type="GO" id="GO:1990351">
    <property type="term" value="C:transporter complex"/>
    <property type="evidence" value="ECO:0007669"/>
    <property type="project" value="TreeGrafter"/>
</dbReference>
<dbReference type="GO" id="GO:0015920">
    <property type="term" value="P:lipopolysaccharide transport"/>
    <property type="evidence" value="ECO:0007669"/>
    <property type="project" value="InterPro"/>
</dbReference>
<dbReference type="InterPro" id="IPR020889">
    <property type="entry name" value="LipoPS_assembly_LptD"/>
</dbReference>
<feature type="domain" description="LptD C-terminal" evidence="2">
    <location>
        <begin position="292"/>
        <end position="705"/>
    </location>
</feature>
<dbReference type="InterPro" id="IPR007543">
    <property type="entry name" value="LptD_C"/>
</dbReference>
<proteinExistence type="inferred from homology"/>
<keyword evidence="4" id="KW-1185">Reference proteome</keyword>
<dbReference type="Gene3D" id="2.60.450.10">
    <property type="entry name" value="Lipopolysaccharide (LPS) transport protein A like domain"/>
    <property type="match status" value="1"/>
</dbReference>
<keyword evidence="1" id="KW-0998">Cell outer membrane</keyword>
<comment type="function">
    <text evidence="1">Involved in the assembly of lipopolysaccharide (LPS) at the surface of the outer membrane.</text>
</comment>
<dbReference type="AlphaFoldDB" id="A0A5D4H2A8"/>
<organism evidence="3 4">
    <name type="scientific">Neoaquamicrobium microcysteis</name>
    <dbReference type="NCBI Taxonomy" id="2682781"/>
    <lineage>
        <taxon>Bacteria</taxon>
        <taxon>Pseudomonadati</taxon>
        <taxon>Pseudomonadota</taxon>
        <taxon>Alphaproteobacteria</taxon>
        <taxon>Hyphomicrobiales</taxon>
        <taxon>Phyllobacteriaceae</taxon>
        <taxon>Neoaquamicrobium</taxon>
    </lineage>
</organism>
<evidence type="ECO:0000313" key="3">
    <source>
        <dbReference type="EMBL" id="TYR32940.1"/>
    </source>
</evidence>
<dbReference type="Pfam" id="PF04453">
    <property type="entry name" value="LptD"/>
    <property type="match status" value="1"/>
</dbReference>
<dbReference type="GO" id="GO:0009279">
    <property type="term" value="C:cell outer membrane"/>
    <property type="evidence" value="ECO:0007669"/>
    <property type="project" value="UniProtKB-SubCell"/>
</dbReference>
<comment type="subcellular location">
    <subcellularLocation>
        <location evidence="1">Cell outer membrane</location>
    </subcellularLocation>
</comment>
<keyword evidence="1" id="KW-0472">Membrane</keyword>
<evidence type="ECO:0000256" key="1">
    <source>
        <dbReference type="HAMAP-Rule" id="MF_01411"/>
    </source>
</evidence>